<evidence type="ECO:0000256" key="1">
    <source>
        <dbReference type="SAM" id="MobiDB-lite"/>
    </source>
</evidence>
<name>K6UD78_PLACD</name>
<dbReference type="VEuPathDB" id="PlasmoDB:PCYB_082870"/>
<dbReference type="EMBL" id="DF157100">
    <property type="protein sequence ID" value="GAB66126.1"/>
    <property type="molecule type" value="Genomic_DNA"/>
</dbReference>
<evidence type="ECO:0000313" key="2">
    <source>
        <dbReference type="EMBL" id="GAB66126.1"/>
    </source>
</evidence>
<evidence type="ECO:0000313" key="3">
    <source>
        <dbReference type="Proteomes" id="UP000006319"/>
    </source>
</evidence>
<feature type="compositionally biased region" description="Acidic residues" evidence="1">
    <location>
        <begin position="40"/>
        <end position="64"/>
    </location>
</feature>
<dbReference type="AlphaFoldDB" id="K6UD78"/>
<dbReference type="GeneID" id="14692476"/>
<accession>K6UD78</accession>
<dbReference type="OrthoDB" id="372364at2759"/>
<protein>
    <submittedName>
        <fullName evidence="2">Uncharacterized protein</fullName>
    </submittedName>
</protein>
<keyword evidence="3" id="KW-1185">Reference proteome</keyword>
<dbReference type="KEGG" id="pcy:PCYB_082870"/>
<gene>
    <name evidence="2" type="ORF">PCYB_082870</name>
</gene>
<dbReference type="RefSeq" id="XP_004222073.1">
    <property type="nucleotide sequence ID" value="XM_004222025.1"/>
</dbReference>
<dbReference type="Proteomes" id="UP000006319">
    <property type="component" value="Chromosome 8"/>
</dbReference>
<feature type="region of interest" description="Disordered" evidence="1">
    <location>
        <begin position="30"/>
        <end position="73"/>
    </location>
</feature>
<sequence>MIDDNLTVDESDNNLFDGRIKFFKSDETNSFHSVEPVVASDDEGDEDAEEEDDQDEPGGPDDVEEGRAAQVDGAIMIGTVAWKRKKRKKPK</sequence>
<reference evidence="2 3" key="1">
    <citation type="journal article" date="2012" name="Nat. Genet.">
        <title>Plasmodium cynomolgi genome sequences provide insight into Plasmodium vivax and the monkey malaria clade.</title>
        <authorList>
            <person name="Tachibana S."/>
            <person name="Sullivan S.A."/>
            <person name="Kawai S."/>
            <person name="Nakamura S."/>
            <person name="Kim H.R."/>
            <person name="Goto N."/>
            <person name="Arisue N."/>
            <person name="Palacpac N.M.Q."/>
            <person name="Honma H."/>
            <person name="Yagi M."/>
            <person name="Tougan T."/>
            <person name="Katakai Y."/>
            <person name="Kaneko O."/>
            <person name="Mita T."/>
            <person name="Kita K."/>
            <person name="Yasutomi Y."/>
            <person name="Sutton P.L."/>
            <person name="Shakhbatyan R."/>
            <person name="Horii T."/>
            <person name="Yasunaga T."/>
            <person name="Barnwell J.W."/>
            <person name="Escalante A.A."/>
            <person name="Carlton J.M."/>
            <person name="Tanabe K."/>
        </authorList>
    </citation>
    <scope>NUCLEOTIDE SEQUENCE [LARGE SCALE GENOMIC DNA]</scope>
    <source>
        <strain evidence="2 3">B</strain>
    </source>
</reference>
<organism evidence="2 3">
    <name type="scientific">Plasmodium cynomolgi (strain B)</name>
    <dbReference type="NCBI Taxonomy" id="1120755"/>
    <lineage>
        <taxon>Eukaryota</taxon>
        <taxon>Sar</taxon>
        <taxon>Alveolata</taxon>
        <taxon>Apicomplexa</taxon>
        <taxon>Aconoidasida</taxon>
        <taxon>Haemosporida</taxon>
        <taxon>Plasmodiidae</taxon>
        <taxon>Plasmodium</taxon>
        <taxon>Plasmodium (Plasmodium)</taxon>
    </lineage>
</organism>
<proteinExistence type="predicted"/>